<protein>
    <submittedName>
        <fullName evidence="1">Unannotated protein</fullName>
    </submittedName>
</protein>
<sequence>MRYPVLCDLDGVIWLGDEPIEGSAAAVADLRRAGHRVLFVTNFSFAPVEETERKLARHGIPARGDVVTSAQAAAHLVSPGERVMVFGGPGIDEAVAERGADTVTEGPADAVIVGFHRSFDFSAMTKAATAVRAGARLIGTNDDATYPTPDGPIPGGGAILASVAVASGVSPLVAGKPHHAMADLVRGVLGGALEQAVMVGDRADTDGLFAQRLGCRYAQVWSGVTPEGLMPNPIPDLTGKNLADIARQLLHAF</sequence>
<dbReference type="Gene3D" id="3.40.50.1000">
    <property type="entry name" value="HAD superfamily/HAD-like"/>
    <property type="match status" value="2"/>
</dbReference>
<dbReference type="InterPro" id="IPR036412">
    <property type="entry name" value="HAD-like_sf"/>
</dbReference>
<dbReference type="NCBIfam" id="TIGR01460">
    <property type="entry name" value="HAD-SF-IIA"/>
    <property type="match status" value="1"/>
</dbReference>
<dbReference type="EMBL" id="CAFAAJ010000121">
    <property type="protein sequence ID" value="CAB4813305.1"/>
    <property type="molecule type" value="Genomic_DNA"/>
</dbReference>
<proteinExistence type="predicted"/>
<dbReference type="GO" id="GO:0016791">
    <property type="term" value="F:phosphatase activity"/>
    <property type="evidence" value="ECO:0007669"/>
    <property type="project" value="TreeGrafter"/>
</dbReference>
<accession>A0A6J6YXJ0</accession>
<dbReference type="Pfam" id="PF13242">
    <property type="entry name" value="Hydrolase_like"/>
    <property type="match status" value="1"/>
</dbReference>
<dbReference type="InterPro" id="IPR023214">
    <property type="entry name" value="HAD_sf"/>
</dbReference>
<reference evidence="1" key="1">
    <citation type="submission" date="2020-05" db="EMBL/GenBank/DDBJ databases">
        <authorList>
            <person name="Chiriac C."/>
            <person name="Salcher M."/>
            <person name="Ghai R."/>
            <person name="Kavagutti S V."/>
        </authorList>
    </citation>
    <scope>NUCLEOTIDE SEQUENCE</scope>
</reference>
<dbReference type="GO" id="GO:0005737">
    <property type="term" value="C:cytoplasm"/>
    <property type="evidence" value="ECO:0007669"/>
    <property type="project" value="TreeGrafter"/>
</dbReference>
<name>A0A6J6YXJ0_9ZZZZ</name>
<dbReference type="SUPFAM" id="SSF56784">
    <property type="entry name" value="HAD-like"/>
    <property type="match status" value="1"/>
</dbReference>
<dbReference type="PANTHER" id="PTHR19288">
    <property type="entry name" value="4-NITROPHENYLPHOSPHATASE-RELATED"/>
    <property type="match status" value="1"/>
</dbReference>
<gene>
    <name evidence="1" type="ORF">UFOPK3001_01711</name>
</gene>
<organism evidence="1">
    <name type="scientific">freshwater metagenome</name>
    <dbReference type="NCBI Taxonomy" id="449393"/>
    <lineage>
        <taxon>unclassified sequences</taxon>
        <taxon>metagenomes</taxon>
        <taxon>ecological metagenomes</taxon>
    </lineage>
</organism>
<dbReference type="AlphaFoldDB" id="A0A6J6YXJ0"/>
<evidence type="ECO:0000313" key="1">
    <source>
        <dbReference type="EMBL" id="CAB4813305.1"/>
    </source>
</evidence>
<dbReference type="PANTHER" id="PTHR19288:SF46">
    <property type="entry name" value="HALOACID DEHALOGENASE-LIKE HYDROLASE DOMAIN-CONTAINING PROTEIN 2"/>
    <property type="match status" value="1"/>
</dbReference>
<dbReference type="InterPro" id="IPR006357">
    <property type="entry name" value="HAD-SF_hydro_IIA"/>
</dbReference>
<dbReference type="Pfam" id="PF13344">
    <property type="entry name" value="Hydrolase_6"/>
    <property type="match status" value="1"/>
</dbReference>